<dbReference type="EMBL" id="POUW01000003">
    <property type="protein sequence ID" value="PNG05930.1"/>
    <property type="molecule type" value="Genomic_DNA"/>
</dbReference>
<protein>
    <submittedName>
        <fullName evidence="1">Uncharacterized protein</fullName>
    </submittedName>
</protein>
<organism evidence="1 2">
    <name type="scientific">Stutzerimonas stutzeri</name>
    <name type="common">Pseudomonas stutzeri</name>
    <dbReference type="NCBI Taxonomy" id="316"/>
    <lineage>
        <taxon>Bacteria</taxon>
        <taxon>Pseudomonadati</taxon>
        <taxon>Pseudomonadota</taxon>
        <taxon>Gammaproteobacteria</taxon>
        <taxon>Pseudomonadales</taxon>
        <taxon>Pseudomonadaceae</taxon>
        <taxon>Stutzerimonas</taxon>
    </lineage>
</organism>
<sequence>MCGFAAMAVIQTDDKPPVKMVLRDQDTAVDGTAATRATIALLKKLKIAQPKLRNRWDAQARLMRLL</sequence>
<comment type="caution">
    <text evidence="1">The sequence shown here is derived from an EMBL/GenBank/DDBJ whole genome shotgun (WGS) entry which is preliminary data.</text>
</comment>
<proteinExistence type="predicted"/>
<evidence type="ECO:0000313" key="1">
    <source>
        <dbReference type="EMBL" id="PNG05930.1"/>
    </source>
</evidence>
<accession>A0A2N8STW9</accession>
<gene>
    <name evidence="1" type="ORF">CXL00_08850</name>
</gene>
<dbReference type="AlphaFoldDB" id="A0A2N8STW9"/>
<reference evidence="1 2" key="1">
    <citation type="submission" date="2018-01" db="EMBL/GenBank/DDBJ databases">
        <title>Denitrification phenotypes of diverse strains of Pseudomonas stutzeri.</title>
        <authorList>
            <person name="Milligan D.A."/>
            <person name="Bergaust L."/>
            <person name="Bakken L.R."/>
            <person name="Frostegard A."/>
        </authorList>
    </citation>
    <scope>NUCLEOTIDE SEQUENCE [LARGE SCALE GENOMIC DNA]</scope>
    <source>
        <strain evidence="1 2">28a3</strain>
    </source>
</reference>
<evidence type="ECO:0000313" key="2">
    <source>
        <dbReference type="Proteomes" id="UP000235897"/>
    </source>
</evidence>
<dbReference type="Proteomes" id="UP000235897">
    <property type="component" value="Unassembled WGS sequence"/>
</dbReference>
<name>A0A2N8STW9_STUST</name>